<dbReference type="RefSeq" id="WP_083920295.1">
    <property type="nucleotide sequence ID" value="NZ_CP043538.1"/>
</dbReference>
<dbReference type="InterPro" id="IPR002104">
    <property type="entry name" value="Integrase_catalytic"/>
</dbReference>
<dbReference type="Pfam" id="PF00589">
    <property type="entry name" value="Phage_integrase"/>
    <property type="match status" value="1"/>
</dbReference>
<dbReference type="Pfam" id="PF20172">
    <property type="entry name" value="DUF6538"/>
    <property type="match status" value="1"/>
</dbReference>
<dbReference type="SUPFAM" id="SSF56349">
    <property type="entry name" value="DNA breaking-rejoining enzymes"/>
    <property type="match status" value="1"/>
</dbReference>
<evidence type="ECO:0000256" key="5">
    <source>
        <dbReference type="SAM" id="MobiDB-lite"/>
    </source>
</evidence>
<proteinExistence type="inferred from homology"/>
<dbReference type="PANTHER" id="PTHR30349:SF41">
    <property type="entry name" value="INTEGRASE_RECOMBINASE PROTEIN MJ0367-RELATED"/>
    <property type="match status" value="1"/>
</dbReference>
<gene>
    <name evidence="7" type="ORF">MMSR116_23625</name>
</gene>
<dbReference type="PROSITE" id="PS51898">
    <property type="entry name" value="TYR_RECOMBINASE"/>
    <property type="match status" value="1"/>
</dbReference>
<evidence type="ECO:0000256" key="2">
    <source>
        <dbReference type="ARBA" id="ARBA00022908"/>
    </source>
</evidence>
<dbReference type="EMBL" id="CP043538">
    <property type="protein sequence ID" value="QGY04566.1"/>
    <property type="molecule type" value="Genomic_DNA"/>
</dbReference>
<reference evidence="7 8" key="1">
    <citation type="journal article" date="2012" name="Genet. Mol. Biol.">
        <title>Analysis of 16S rRNA and mxaF genes revealing insights into Methylobacterium niche-specific plant association.</title>
        <authorList>
            <person name="Dourado M.N."/>
            <person name="Andreote F.D."/>
            <person name="Dini-Andreote F."/>
            <person name="Conti R."/>
            <person name="Araujo J.M."/>
            <person name="Araujo W.L."/>
        </authorList>
    </citation>
    <scope>NUCLEOTIDE SEQUENCE [LARGE SCALE GENOMIC DNA]</scope>
    <source>
        <strain evidence="7 8">SR1.6/6</strain>
    </source>
</reference>
<dbReference type="GO" id="GO:0003677">
    <property type="term" value="F:DNA binding"/>
    <property type="evidence" value="ECO:0007669"/>
    <property type="project" value="UniProtKB-KW"/>
</dbReference>
<dbReference type="OrthoDB" id="9784724at2"/>
<dbReference type="InterPro" id="IPR046668">
    <property type="entry name" value="DUF6538"/>
</dbReference>
<evidence type="ECO:0000313" key="7">
    <source>
        <dbReference type="EMBL" id="QGY04566.1"/>
    </source>
</evidence>
<feature type="domain" description="Tyr recombinase" evidence="6">
    <location>
        <begin position="390"/>
        <end position="607"/>
    </location>
</feature>
<sequence length="635" mass="72981">MARTHLRRRRQTVFFRRIIPHDLRQRFGQREILRSLGHATPGEARRMAQRLWDGTETLFNLVRFNRSLTRADIARLAEQYLESESLKHDGLLATIGHYPELEDLPPSDSPASEDEIDDSSDPAPDGPKGTLNDPAEWKFLYEVRLDGLLRDRSLNNFVSVRDTAKDLAAQNGIDLDSYPHSNALCRALLDADITITEEKLTYLRDRVLPHHPLHAATHREAAPAPRSRSDAPADPLLRHSRKLFSECWTTYGRDRVESGAWKPSIELQAQSTARLFIEICGDKPLSAYGPADATEFKRSLLALPANYDKNREWREIRRQHGIRGLIEYSRNRSDVSRIKPQTFNRHLAALSGIWRWAQSNEVVAKGVPSIFDDLHINLKRVRGRHHKARDERPAWNHEELAAVLNADLFFGIRSRRSWKKPGPYLLRDERYWGILIGSHSGMRRGEIFQLRVRHVVRDEETGIWYFNLMERTLELKAEGSARWVPLHQNLLKLGLIEALVDGRGEDELLLSEGRAGAEQNDVLNDGDEASYGSAFGKWFQRFKSHHDVRKDVVFHSFRHSATTLILNAGAQREFVEEVIGHESKARRSEMERYFKGQTLIKLKDVIDHLVLPIDIERMIEAARTVKSFQAVHSGR</sequence>
<dbReference type="GO" id="GO:0006310">
    <property type="term" value="P:DNA recombination"/>
    <property type="evidence" value="ECO:0007669"/>
    <property type="project" value="UniProtKB-KW"/>
</dbReference>
<evidence type="ECO:0000259" key="6">
    <source>
        <dbReference type="PROSITE" id="PS51898"/>
    </source>
</evidence>
<keyword evidence="3" id="KW-0238">DNA-binding</keyword>
<dbReference type="InterPro" id="IPR050090">
    <property type="entry name" value="Tyrosine_recombinase_XerCD"/>
</dbReference>
<evidence type="ECO:0000256" key="3">
    <source>
        <dbReference type="ARBA" id="ARBA00023125"/>
    </source>
</evidence>
<name>A0A6B9FS23_9HYPH</name>
<dbReference type="KEGG" id="mmes:MMSR116_23625"/>
<evidence type="ECO:0000313" key="8">
    <source>
        <dbReference type="Proteomes" id="UP000012488"/>
    </source>
</evidence>
<protein>
    <submittedName>
        <fullName evidence="7">Tyrosine-type recombinase/integrase</fullName>
    </submittedName>
</protein>
<dbReference type="InterPro" id="IPR011010">
    <property type="entry name" value="DNA_brk_join_enz"/>
</dbReference>
<dbReference type="Gene3D" id="1.10.443.10">
    <property type="entry name" value="Intergrase catalytic core"/>
    <property type="match status" value="1"/>
</dbReference>
<dbReference type="AlphaFoldDB" id="A0A6B9FS23"/>
<dbReference type="Proteomes" id="UP000012488">
    <property type="component" value="Chromosome"/>
</dbReference>
<keyword evidence="2" id="KW-0229">DNA integration</keyword>
<feature type="compositionally biased region" description="Acidic residues" evidence="5">
    <location>
        <begin position="101"/>
        <end position="120"/>
    </location>
</feature>
<feature type="region of interest" description="Disordered" evidence="5">
    <location>
        <begin position="99"/>
        <end position="132"/>
    </location>
</feature>
<dbReference type="PANTHER" id="PTHR30349">
    <property type="entry name" value="PHAGE INTEGRASE-RELATED"/>
    <property type="match status" value="1"/>
</dbReference>
<comment type="similarity">
    <text evidence="1">Belongs to the 'phage' integrase family.</text>
</comment>
<keyword evidence="4" id="KW-0233">DNA recombination</keyword>
<dbReference type="GO" id="GO:0015074">
    <property type="term" value="P:DNA integration"/>
    <property type="evidence" value="ECO:0007669"/>
    <property type="project" value="UniProtKB-KW"/>
</dbReference>
<evidence type="ECO:0000256" key="4">
    <source>
        <dbReference type="ARBA" id="ARBA00023172"/>
    </source>
</evidence>
<reference evidence="7 8" key="2">
    <citation type="journal article" date="2013" name="Genome Announc.">
        <title>Draft Genome Sequence of Methylobacterium mesophilicum Strain SR1.6/6, Isolated from Citrus sinensis.</title>
        <authorList>
            <person name="Marinho Almeida D."/>
            <person name="Dini-Andreote F."/>
            <person name="Camargo Neves A.A."/>
            <person name="Juca Ramos R.T."/>
            <person name="Andreote F.D."/>
            <person name="Carneiro A.R."/>
            <person name="Oliveira de Souza Lima A."/>
            <person name="Caracciolo Gomes de Sa P.H."/>
            <person name="Ribeiro Barbosa M.S."/>
            <person name="Araujo W.L."/>
            <person name="Silva A."/>
        </authorList>
    </citation>
    <scope>NUCLEOTIDE SEQUENCE [LARGE SCALE GENOMIC DNA]</scope>
    <source>
        <strain evidence="7 8">SR1.6/6</strain>
    </source>
</reference>
<dbReference type="InterPro" id="IPR013762">
    <property type="entry name" value="Integrase-like_cat_sf"/>
</dbReference>
<organism evidence="7 8">
    <name type="scientific">Methylobacterium mesophilicum SR1.6/6</name>
    <dbReference type="NCBI Taxonomy" id="908290"/>
    <lineage>
        <taxon>Bacteria</taxon>
        <taxon>Pseudomonadati</taxon>
        <taxon>Pseudomonadota</taxon>
        <taxon>Alphaproteobacteria</taxon>
        <taxon>Hyphomicrobiales</taxon>
        <taxon>Methylobacteriaceae</taxon>
        <taxon>Methylobacterium</taxon>
    </lineage>
</organism>
<accession>A0A6B9FS23</accession>
<evidence type="ECO:0000256" key="1">
    <source>
        <dbReference type="ARBA" id="ARBA00008857"/>
    </source>
</evidence>